<organism evidence="4 5">
    <name type="scientific">Candidatus Curtissbacteria bacterium RIFCSPHIGHO2_02_FULL_40_17</name>
    <dbReference type="NCBI Taxonomy" id="1797715"/>
    <lineage>
        <taxon>Bacteria</taxon>
        <taxon>Candidatus Curtissiibacteriota</taxon>
    </lineage>
</organism>
<dbReference type="Proteomes" id="UP000178492">
    <property type="component" value="Unassembled WGS sequence"/>
</dbReference>
<dbReference type="InterPro" id="IPR050922">
    <property type="entry name" value="LytR/CpsA/Psr_CW_biosynth"/>
</dbReference>
<name>A0A1F5GJW9_9BACT</name>
<dbReference type="AlphaFoldDB" id="A0A1F5GJW9"/>
<evidence type="ECO:0000256" key="1">
    <source>
        <dbReference type="ARBA" id="ARBA00006068"/>
    </source>
</evidence>
<dbReference type="STRING" id="1797715.A3D81_02970"/>
<dbReference type="EMBL" id="MFBE01000002">
    <property type="protein sequence ID" value="OGD92173.1"/>
    <property type="molecule type" value="Genomic_DNA"/>
</dbReference>
<feature type="domain" description="Cell envelope-related transcriptional attenuator" evidence="3">
    <location>
        <begin position="82"/>
        <end position="277"/>
    </location>
</feature>
<evidence type="ECO:0000313" key="4">
    <source>
        <dbReference type="EMBL" id="OGD92173.1"/>
    </source>
</evidence>
<gene>
    <name evidence="4" type="ORF">A3D81_02970</name>
</gene>
<keyword evidence="2" id="KW-0812">Transmembrane</keyword>
<dbReference type="Gene3D" id="3.40.630.190">
    <property type="entry name" value="LCP protein"/>
    <property type="match status" value="1"/>
</dbReference>
<proteinExistence type="inferred from homology"/>
<dbReference type="InterPro" id="IPR004474">
    <property type="entry name" value="LytR_CpsA_psr"/>
</dbReference>
<comment type="caution">
    <text evidence="4">The sequence shown here is derived from an EMBL/GenBank/DDBJ whole genome shotgun (WGS) entry which is preliminary data.</text>
</comment>
<keyword evidence="2" id="KW-1133">Transmembrane helix</keyword>
<dbReference type="PANTHER" id="PTHR33392">
    <property type="entry name" value="POLYISOPRENYL-TEICHOIC ACID--PEPTIDOGLYCAN TEICHOIC ACID TRANSFERASE TAGU"/>
    <property type="match status" value="1"/>
</dbReference>
<dbReference type="Pfam" id="PF03816">
    <property type="entry name" value="LytR_cpsA_psr"/>
    <property type="match status" value="1"/>
</dbReference>
<keyword evidence="2" id="KW-0472">Membrane</keyword>
<evidence type="ECO:0000259" key="3">
    <source>
        <dbReference type="Pfam" id="PF03816"/>
    </source>
</evidence>
<evidence type="ECO:0000256" key="2">
    <source>
        <dbReference type="SAM" id="Phobius"/>
    </source>
</evidence>
<dbReference type="PANTHER" id="PTHR33392:SF6">
    <property type="entry name" value="POLYISOPRENYL-TEICHOIC ACID--PEPTIDOGLYCAN TEICHOIC ACID TRANSFERASE TAGU"/>
    <property type="match status" value="1"/>
</dbReference>
<protein>
    <recommendedName>
        <fullName evidence="3">Cell envelope-related transcriptional attenuator domain-containing protein</fullName>
    </recommendedName>
</protein>
<feature type="transmembrane region" description="Helical" evidence="2">
    <location>
        <begin position="17"/>
        <end position="37"/>
    </location>
</feature>
<accession>A0A1F5GJW9</accession>
<comment type="similarity">
    <text evidence="1">Belongs to the LytR/CpsA/Psr (LCP) family.</text>
</comment>
<sequence length="377" mass="41761">MRDITVSPKRSRSFGKIIFLTAILLFLTFVLIKFLNWEKLVFRGPTTVVKLITDTGLESDRGQVNVLLLGTGGSGHEGPDLSDTMILASIEKDRGDVVLISIPRDLWTPSLSAKINAAYAFGQEKNGEGLALAKKTVRELFDLPIHYAFRLDFGGFTKAIDLVGGIDLDVETAFVDEKYPIAGKEDDSCGIEIETKDENGIGKIYFKDATGEATLLTEENDPFVCRYETISFKKGPAHIDGATALKFVRSRHGTNGQGSDFARSARQQKVILAFRQNVLSTETFTSPNRIIDLAKTFGDSIDTDITNDEIPHFAKLAPKIDPVKIRRVVLDSERPESVLQVGDPKDHAGQFVLIPKNNNWHDLAEFIQGEIFKTEEN</sequence>
<evidence type="ECO:0000313" key="5">
    <source>
        <dbReference type="Proteomes" id="UP000178492"/>
    </source>
</evidence>
<reference evidence="4 5" key="1">
    <citation type="journal article" date="2016" name="Nat. Commun.">
        <title>Thousands of microbial genomes shed light on interconnected biogeochemical processes in an aquifer system.</title>
        <authorList>
            <person name="Anantharaman K."/>
            <person name="Brown C.T."/>
            <person name="Hug L.A."/>
            <person name="Sharon I."/>
            <person name="Castelle C.J."/>
            <person name="Probst A.J."/>
            <person name="Thomas B.C."/>
            <person name="Singh A."/>
            <person name="Wilkins M.J."/>
            <person name="Karaoz U."/>
            <person name="Brodie E.L."/>
            <person name="Williams K.H."/>
            <person name="Hubbard S.S."/>
            <person name="Banfield J.F."/>
        </authorList>
    </citation>
    <scope>NUCLEOTIDE SEQUENCE [LARGE SCALE GENOMIC DNA]</scope>
</reference>